<dbReference type="EMBL" id="BKCJ011166810">
    <property type="protein sequence ID" value="GFC97560.1"/>
    <property type="molecule type" value="Genomic_DNA"/>
</dbReference>
<dbReference type="GO" id="GO:0004674">
    <property type="term" value="F:protein serine/threonine kinase activity"/>
    <property type="evidence" value="ECO:0007669"/>
    <property type="project" value="UniProtKB-KW"/>
</dbReference>
<dbReference type="GO" id="GO:0005524">
    <property type="term" value="F:ATP binding"/>
    <property type="evidence" value="ECO:0007669"/>
    <property type="project" value="UniProtKB-KW"/>
</dbReference>
<dbReference type="Pfam" id="PF00069">
    <property type="entry name" value="Pkinase"/>
    <property type="match status" value="1"/>
</dbReference>
<name>A0A699SJA5_TANCI</name>
<dbReference type="Gene3D" id="3.30.200.20">
    <property type="entry name" value="Phosphorylase Kinase, domain 1"/>
    <property type="match status" value="1"/>
</dbReference>
<dbReference type="SUPFAM" id="SSF56112">
    <property type="entry name" value="Protein kinase-like (PK-like)"/>
    <property type="match status" value="1"/>
</dbReference>
<reference evidence="10" key="1">
    <citation type="journal article" date="2019" name="Sci. Rep.">
        <title>Draft genome of Tanacetum cinerariifolium, the natural source of mosquito coil.</title>
        <authorList>
            <person name="Yamashiro T."/>
            <person name="Shiraishi A."/>
            <person name="Satake H."/>
            <person name="Nakayama K."/>
        </authorList>
    </citation>
    <scope>NUCLEOTIDE SEQUENCE</scope>
</reference>
<comment type="catalytic activity">
    <reaction evidence="7">
        <text>L-threonyl-[protein] + ATP = O-phospho-L-threonyl-[protein] + ADP + H(+)</text>
        <dbReference type="Rhea" id="RHEA:46608"/>
        <dbReference type="Rhea" id="RHEA-COMP:11060"/>
        <dbReference type="Rhea" id="RHEA-COMP:11605"/>
        <dbReference type="ChEBI" id="CHEBI:15378"/>
        <dbReference type="ChEBI" id="CHEBI:30013"/>
        <dbReference type="ChEBI" id="CHEBI:30616"/>
        <dbReference type="ChEBI" id="CHEBI:61977"/>
        <dbReference type="ChEBI" id="CHEBI:456216"/>
        <dbReference type="EC" id="2.7.11.1"/>
    </reaction>
</comment>
<keyword evidence="3" id="KW-0808">Transferase</keyword>
<feature type="domain" description="Protein kinase" evidence="9">
    <location>
        <begin position="4"/>
        <end position="93"/>
    </location>
</feature>
<evidence type="ECO:0000259" key="9">
    <source>
        <dbReference type="PROSITE" id="PS50011"/>
    </source>
</evidence>
<dbReference type="InterPro" id="IPR000719">
    <property type="entry name" value="Prot_kinase_dom"/>
</dbReference>
<evidence type="ECO:0000256" key="1">
    <source>
        <dbReference type="ARBA" id="ARBA00012513"/>
    </source>
</evidence>
<dbReference type="EC" id="2.7.11.1" evidence="1"/>
<evidence type="ECO:0000256" key="5">
    <source>
        <dbReference type="ARBA" id="ARBA00022777"/>
    </source>
</evidence>
<evidence type="ECO:0000256" key="8">
    <source>
        <dbReference type="ARBA" id="ARBA00048679"/>
    </source>
</evidence>
<keyword evidence="6" id="KW-0067">ATP-binding</keyword>
<feature type="non-terminal residue" evidence="10">
    <location>
        <position position="1"/>
    </location>
</feature>
<proteinExistence type="predicted"/>
<accession>A0A699SJA5</accession>
<evidence type="ECO:0000256" key="2">
    <source>
        <dbReference type="ARBA" id="ARBA00022527"/>
    </source>
</evidence>
<evidence type="ECO:0000313" key="10">
    <source>
        <dbReference type="EMBL" id="GFC97560.1"/>
    </source>
</evidence>
<comment type="caution">
    <text evidence="10">The sequence shown here is derived from an EMBL/GenBank/DDBJ whole genome shotgun (WGS) entry which is preliminary data.</text>
</comment>
<comment type="catalytic activity">
    <reaction evidence="8">
        <text>L-seryl-[protein] + ATP = O-phospho-L-seryl-[protein] + ADP + H(+)</text>
        <dbReference type="Rhea" id="RHEA:17989"/>
        <dbReference type="Rhea" id="RHEA-COMP:9863"/>
        <dbReference type="Rhea" id="RHEA-COMP:11604"/>
        <dbReference type="ChEBI" id="CHEBI:15378"/>
        <dbReference type="ChEBI" id="CHEBI:29999"/>
        <dbReference type="ChEBI" id="CHEBI:30616"/>
        <dbReference type="ChEBI" id="CHEBI:83421"/>
        <dbReference type="ChEBI" id="CHEBI:456216"/>
        <dbReference type="EC" id="2.7.11.1"/>
    </reaction>
</comment>
<dbReference type="PANTHER" id="PTHR45637">
    <property type="entry name" value="FLIPPASE KINASE 1-RELATED"/>
    <property type="match status" value="1"/>
</dbReference>
<keyword evidence="5 10" id="KW-0418">Kinase</keyword>
<protein>
    <recommendedName>
        <fullName evidence="1">non-specific serine/threonine protein kinase</fullName>
        <ecNumber evidence="1">2.7.11.1</ecNumber>
    </recommendedName>
</protein>
<evidence type="ECO:0000256" key="6">
    <source>
        <dbReference type="ARBA" id="ARBA00022840"/>
    </source>
</evidence>
<dbReference type="AlphaFoldDB" id="A0A699SJA5"/>
<organism evidence="10">
    <name type="scientific">Tanacetum cinerariifolium</name>
    <name type="common">Dalmatian daisy</name>
    <name type="synonym">Chrysanthemum cinerariifolium</name>
    <dbReference type="NCBI Taxonomy" id="118510"/>
    <lineage>
        <taxon>Eukaryota</taxon>
        <taxon>Viridiplantae</taxon>
        <taxon>Streptophyta</taxon>
        <taxon>Embryophyta</taxon>
        <taxon>Tracheophyta</taxon>
        <taxon>Spermatophyta</taxon>
        <taxon>Magnoliopsida</taxon>
        <taxon>eudicotyledons</taxon>
        <taxon>Gunneridae</taxon>
        <taxon>Pentapetalae</taxon>
        <taxon>asterids</taxon>
        <taxon>campanulids</taxon>
        <taxon>Asterales</taxon>
        <taxon>Asteraceae</taxon>
        <taxon>Asteroideae</taxon>
        <taxon>Anthemideae</taxon>
        <taxon>Anthemidinae</taxon>
        <taxon>Tanacetum</taxon>
    </lineage>
</organism>
<evidence type="ECO:0000256" key="3">
    <source>
        <dbReference type="ARBA" id="ARBA00022679"/>
    </source>
</evidence>
<dbReference type="PROSITE" id="PS50011">
    <property type="entry name" value="PROTEIN_KINASE_DOM"/>
    <property type="match status" value="1"/>
</dbReference>
<gene>
    <name evidence="10" type="ORF">Tci_869530</name>
</gene>
<sequence>LHDLRFIHRLGAVDIGSVYLSEMKKLPVVFAAKVMDRRELASRNKEGRSRTEREILEALDHLFLPRLYAAIETPKWTCLLTEFCPGGDLHVLR</sequence>
<evidence type="ECO:0000256" key="4">
    <source>
        <dbReference type="ARBA" id="ARBA00022741"/>
    </source>
</evidence>
<keyword evidence="2" id="KW-0723">Serine/threonine-protein kinase</keyword>
<evidence type="ECO:0000256" key="7">
    <source>
        <dbReference type="ARBA" id="ARBA00047899"/>
    </source>
</evidence>
<dbReference type="InterPro" id="IPR011009">
    <property type="entry name" value="Kinase-like_dom_sf"/>
</dbReference>
<keyword evidence="4" id="KW-0547">Nucleotide-binding</keyword>